<proteinExistence type="predicted"/>
<evidence type="ECO:0000313" key="3">
    <source>
        <dbReference type="EMBL" id="HHF48305.1"/>
    </source>
</evidence>
<protein>
    <submittedName>
        <fullName evidence="1">Uncharacterized protein</fullName>
    </submittedName>
</protein>
<dbReference type="EMBL" id="DTPI01000033">
    <property type="protein sequence ID" value="HGE66893.1"/>
    <property type="molecule type" value="Genomic_DNA"/>
</dbReference>
<dbReference type="EMBL" id="DRUC01000058">
    <property type="protein sequence ID" value="HHF48305.1"/>
    <property type="molecule type" value="Genomic_DNA"/>
</dbReference>
<accession>A0A7C3ULD5</accession>
<dbReference type="AlphaFoldDB" id="A0A7C3ULD5"/>
<evidence type="ECO:0000313" key="1">
    <source>
        <dbReference type="EMBL" id="HGE66893.1"/>
    </source>
</evidence>
<name>A0A7C3ULD5_9EURY</name>
<evidence type="ECO:0000313" key="2">
    <source>
        <dbReference type="EMBL" id="HGU59265.1"/>
    </source>
</evidence>
<gene>
    <name evidence="3" type="ORF">ENL48_03790</name>
    <name evidence="2" type="ORF">ENT89_03620</name>
    <name evidence="1" type="ORF">ENX77_07270</name>
</gene>
<reference evidence="1" key="1">
    <citation type="journal article" date="2020" name="mSystems">
        <title>Genome- and Community-Level Interaction Insights into Carbon Utilization and Element Cycling Functions of Hydrothermarchaeota in Hydrothermal Sediment.</title>
        <authorList>
            <person name="Zhou Z."/>
            <person name="Liu Y."/>
            <person name="Xu W."/>
            <person name="Pan J."/>
            <person name="Luo Z.H."/>
            <person name="Li M."/>
        </authorList>
    </citation>
    <scope>NUCLEOTIDE SEQUENCE [LARGE SCALE GENOMIC DNA]</scope>
    <source>
        <strain evidence="3">SpSt-10</strain>
        <strain evidence="2">SpSt-62</strain>
        <strain evidence="1">SpSt-97</strain>
    </source>
</reference>
<organism evidence="1">
    <name type="scientific">Geoglobus ahangari</name>
    <dbReference type="NCBI Taxonomy" id="113653"/>
    <lineage>
        <taxon>Archaea</taxon>
        <taxon>Methanobacteriati</taxon>
        <taxon>Methanobacteriota</taxon>
        <taxon>Archaeoglobi</taxon>
        <taxon>Archaeoglobales</taxon>
        <taxon>Archaeoglobaceae</taxon>
        <taxon>Geoglobus</taxon>
    </lineage>
</organism>
<dbReference type="EMBL" id="DTAK01000019">
    <property type="protein sequence ID" value="HGU59265.1"/>
    <property type="molecule type" value="Genomic_DNA"/>
</dbReference>
<sequence>MKVVFTSHRIENLPFLRKEFENADIIILEEPKNDLLQKVLQDEISVDNYLRFIDTPFPLYTKKLVEMLKEMKNKRILQIEPYLEEVEKLREKNKGDERVRETERKVNLAYLEYVEAFMRGNFDEIVEKVIDFAKADAERFVIRDKMRADAIDCDAVIEAGVMHTKLAEFLNAEIVYIPELIAEKLGVKYLEPPGNILTKSFIYGFDCDRELLAARSLIYVTLTKKEELSPNDVEFPHFVYEQKLIRFVNKLDYKKCEKLFFKLWRKNI</sequence>
<comment type="caution">
    <text evidence="1">The sequence shown here is derived from an EMBL/GenBank/DDBJ whole genome shotgun (WGS) entry which is preliminary data.</text>
</comment>